<keyword evidence="5" id="KW-0788">Thiol protease</keyword>
<dbReference type="GO" id="GO:0005773">
    <property type="term" value="C:vacuole"/>
    <property type="evidence" value="ECO:0007669"/>
    <property type="project" value="GOC"/>
</dbReference>
<evidence type="ECO:0000256" key="1">
    <source>
        <dbReference type="ARBA" id="ARBA00009941"/>
    </source>
</evidence>
<dbReference type="Proteomes" id="UP001229421">
    <property type="component" value="Unassembled WGS sequence"/>
</dbReference>
<evidence type="ECO:0000256" key="8">
    <source>
        <dbReference type="PIRSR" id="PIRSR019663-1"/>
    </source>
</evidence>
<dbReference type="Pfam" id="PF01650">
    <property type="entry name" value="Peptidase_C13"/>
    <property type="match status" value="1"/>
</dbReference>
<dbReference type="EMBL" id="JAUHHV010000001">
    <property type="protein sequence ID" value="KAK1438714.1"/>
    <property type="molecule type" value="Genomic_DNA"/>
</dbReference>
<dbReference type="CDD" id="cd21115">
    <property type="entry name" value="legumain_C"/>
    <property type="match status" value="1"/>
</dbReference>
<gene>
    <name evidence="11" type="ORF">QVD17_04524</name>
</gene>
<dbReference type="GO" id="GO:0051603">
    <property type="term" value="P:proteolysis involved in protein catabolic process"/>
    <property type="evidence" value="ECO:0007669"/>
    <property type="project" value="InterPro"/>
</dbReference>
<keyword evidence="7" id="KW-0325">Glycoprotein</keyword>
<dbReference type="PIRSF" id="PIRSF019663">
    <property type="entry name" value="Legumain"/>
    <property type="match status" value="1"/>
</dbReference>
<evidence type="ECO:0000256" key="6">
    <source>
        <dbReference type="ARBA" id="ARBA00023157"/>
    </source>
</evidence>
<dbReference type="Gene3D" id="1.10.132.130">
    <property type="match status" value="1"/>
</dbReference>
<evidence type="ECO:0000256" key="7">
    <source>
        <dbReference type="ARBA" id="ARBA00023180"/>
    </source>
</evidence>
<protein>
    <recommendedName>
        <fullName evidence="10">Legumain prodomain domain-containing protein</fullName>
    </recommendedName>
</protein>
<dbReference type="PIRSF" id="PIRSF500139">
    <property type="entry name" value="AE"/>
    <property type="match status" value="1"/>
</dbReference>
<comment type="similarity">
    <text evidence="1">Belongs to the peptidase C13 family.</text>
</comment>
<dbReference type="Gene3D" id="3.40.50.1460">
    <property type="match status" value="1"/>
</dbReference>
<evidence type="ECO:0000313" key="12">
    <source>
        <dbReference type="Proteomes" id="UP001229421"/>
    </source>
</evidence>
<keyword evidence="4" id="KW-0378">Hydrolase</keyword>
<reference evidence="11" key="1">
    <citation type="journal article" date="2023" name="bioRxiv">
        <title>Improved chromosome-level genome assembly for marigold (Tagetes erecta).</title>
        <authorList>
            <person name="Jiang F."/>
            <person name="Yuan L."/>
            <person name="Wang S."/>
            <person name="Wang H."/>
            <person name="Xu D."/>
            <person name="Wang A."/>
            <person name="Fan W."/>
        </authorList>
    </citation>
    <scope>NUCLEOTIDE SEQUENCE</scope>
    <source>
        <strain evidence="11">WSJ</strain>
        <tissue evidence="11">Leaf</tissue>
    </source>
</reference>
<dbReference type="InterPro" id="IPR048501">
    <property type="entry name" value="Legum_prodom"/>
</dbReference>
<evidence type="ECO:0000256" key="2">
    <source>
        <dbReference type="ARBA" id="ARBA00022670"/>
    </source>
</evidence>
<keyword evidence="6" id="KW-1015">Disulfide bond</keyword>
<dbReference type="FunFam" id="3.40.50.1460:FF:000005">
    <property type="entry name" value="Vacuolar-processing enzyme beta-isozyme"/>
    <property type="match status" value="1"/>
</dbReference>
<dbReference type="InterPro" id="IPR043577">
    <property type="entry name" value="AE"/>
</dbReference>
<dbReference type="PANTHER" id="PTHR12000">
    <property type="entry name" value="HEMOGLOBINASE FAMILY MEMBER"/>
    <property type="match status" value="1"/>
</dbReference>
<dbReference type="InterPro" id="IPR001096">
    <property type="entry name" value="Peptidase_C13"/>
</dbReference>
<feature type="active site" evidence="8">
    <location>
        <position position="167"/>
    </location>
</feature>
<comment type="caution">
    <text evidence="11">The sequence shown here is derived from an EMBL/GenBank/DDBJ whole genome shotgun (WGS) entry which is preliminary data.</text>
</comment>
<accession>A0AAD8LDB8</accession>
<keyword evidence="2" id="KW-0645">Protease</keyword>
<dbReference type="FunFam" id="1.10.132.130:FF:000001">
    <property type="entry name" value="Vacuolar-processing enzyme beta-isozyme"/>
    <property type="match status" value="1"/>
</dbReference>
<feature type="chain" id="PRO_5042174124" description="Legumain prodomain domain-containing protein" evidence="9">
    <location>
        <begin position="25"/>
        <end position="482"/>
    </location>
</feature>
<feature type="domain" description="Legumain prodomain" evidence="10">
    <location>
        <begin position="369"/>
        <end position="465"/>
    </location>
</feature>
<keyword evidence="3 9" id="KW-0732">Signal</keyword>
<name>A0AAD8LDB8_TARER</name>
<dbReference type="PANTHER" id="PTHR12000:SF48">
    <property type="entry name" value="LEGUMAIN PROTEIN"/>
    <property type="match status" value="1"/>
</dbReference>
<dbReference type="Pfam" id="PF20985">
    <property type="entry name" value="Legum_prodom"/>
    <property type="match status" value="1"/>
</dbReference>
<feature type="signal peptide" evidence="9">
    <location>
        <begin position="1"/>
        <end position="24"/>
    </location>
</feature>
<keyword evidence="12" id="KW-1185">Reference proteome</keyword>
<evidence type="ECO:0000256" key="4">
    <source>
        <dbReference type="ARBA" id="ARBA00022801"/>
    </source>
</evidence>
<evidence type="ECO:0000313" key="11">
    <source>
        <dbReference type="EMBL" id="KAK1438714.1"/>
    </source>
</evidence>
<sequence length="482" mass="53308">MSSMHLLLKLQLLLLILSPPLLEAARLSCMLNGSCSLDEVQKEEKDGVTWAVLVAGSNGYYNYRHQADICHAYQILKRGGLKDENIVVFMYDDIANHTSNPKPGVIINNPKGHDVYAGVPKDYTGDSVTAANLYAVLLGDKHSVKGGSGKVVDSKPNDRIFVYYSDHGGPGTLGMPNMPNVYAKDFIKVLEKKHAAGTYKEMVIYVESCESGSIFEGLLNENMNIYVTTASNADENSWGTYCPDMDPPPPPEYDTCLGDLYSVSWMEDSDQQTTNGETLAQQYDKVKVRTYNNNSSQGSHVMEYGTKDIRLESISLYQGFGASNVVVDDTLISVSPMGVVNQREADLVFFQRKYEKMREGSQEKADMLKQINDIKNHRSHLDSSIDAIGAQLFGSGNGFLILNSLRAQGKPIVDDWECLKSMVRVYETHCGALTEYGMKHMRAFANICNQKVTEAAMMAATVDVCGKHDVGQWSPLRMGYSA</sequence>
<feature type="active site" description="Nucleophile" evidence="8">
    <location>
        <position position="209"/>
    </location>
</feature>
<evidence type="ECO:0000256" key="9">
    <source>
        <dbReference type="SAM" id="SignalP"/>
    </source>
</evidence>
<evidence type="ECO:0000259" key="10">
    <source>
        <dbReference type="Pfam" id="PF20985"/>
    </source>
</evidence>
<dbReference type="PRINTS" id="PR00776">
    <property type="entry name" value="HEMOGLOBNASE"/>
</dbReference>
<proteinExistence type="inferred from homology"/>
<dbReference type="GO" id="GO:0006624">
    <property type="term" value="P:vacuolar protein processing"/>
    <property type="evidence" value="ECO:0007669"/>
    <property type="project" value="TreeGrafter"/>
</dbReference>
<organism evidence="11 12">
    <name type="scientific">Tagetes erecta</name>
    <name type="common">African marigold</name>
    <dbReference type="NCBI Taxonomy" id="13708"/>
    <lineage>
        <taxon>Eukaryota</taxon>
        <taxon>Viridiplantae</taxon>
        <taxon>Streptophyta</taxon>
        <taxon>Embryophyta</taxon>
        <taxon>Tracheophyta</taxon>
        <taxon>Spermatophyta</taxon>
        <taxon>Magnoliopsida</taxon>
        <taxon>eudicotyledons</taxon>
        <taxon>Gunneridae</taxon>
        <taxon>Pentapetalae</taxon>
        <taxon>asterids</taxon>
        <taxon>campanulids</taxon>
        <taxon>Asterales</taxon>
        <taxon>Asteraceae</taxon>
        <taxon>Asteroideae</taxon>
        <taxon>Heliantheae alliance</taxon>
        <taxon>Tageteae</taxon>
        <taxon>Tagetes</taxon>
    </lineage>
</organism>
<evidence type="ECO:0000256" key="3">
    <source>
        <dbReference type="ARBA" id="ARBA00022729"/>
    </source>
</evidence>
<evidence type="ECO:0000256" key="5">
    <source>
        <dbReference type="ARBA" id="ARBA00022807"/>
    </source>
</evidence>
<dbReference type="GO" id="GO:0004197">
    <property type="term" value="F:cysteine-type endopeptidase activity"/>
    <property type="evidence" value="ECO:0007669"/>
    <property type="project" value="InterPro"/>
</dbReference>
<dbReference type="InterPro" id="IPR046427">
    <property type="entry name" value="Legumain_prodom_sf"/>
</dbReference>
<dbReference type="AlphaFoldDB" id="A0AAD8LDB8"/>